<accession>A0AAN8YF94</accession>
<dbReference type="GO" id="GO:0004672">
    <property type="term" value="F:protein kinase activity"/>
    <property type="evidence" value="ECO:0007669"/>
    <property type="project" value="InterPro"/>
</dbReference>
<dbReference type="GO" id="GO:0005524">
    <property type="term" value="F:ATP binding"/>
    <property type="evidence" value="ECO:0007669"/>
    <property type="project" value="InterPro"/>
</dbReference>
<dbReference type="Proteomes" id="UP001371456">
    <property type="component" value="Unassembled WGS sequence"/>
</dbReference>
<name>A0AAN8YF94_SOLBU</name>
<feature type="domain" description="Protein kinase" evidence="1">
    <location>
        <begin position="1"/>
        <end position="133"/>
    </location>
</feature>
<dbReference type="PROSITE" id="PS00108">
    <property type="entry name" value="PROTEIN_KINASE_ST"/>
    <property type="match status" value="1"/>
</dbReference>
<protein>
    <recommendedName>
        <fullName evidence="1">Protein kinase domain-containing protein</fullName>
    </recommendedName>
</protein>
<dbReference type="EMBL" id="JBANQN010000006">
    <property type="protein sequence ID" value="KAK6787198.1"/>
    <property type="molecule type" value="Genomic_DNA"/>
</dbReference>
<dbReference type="SUPFAM" id="SSF56112">
    <property type="entry name" value="Protein kinase-like (PK-like)"/>
    <property type="match status" value="1"/>
</dbReference>
<evidence type="ECO:0000313" key="3">
    <source>
        <dbReference type="Proteomes" id="UP001371456"/>
    </source>
</evidence>
<dbReference type="InterPro" id="IPR011009">
    <property type="entry name" value="Kinase-like_dom_sf"/>
</dbReference>
<proteinExistence type="predicted"/>
<dbReference type="Pfam" id="PF00069">
    <property type="entry name" value="Pkinase"/>
    <property type="match status" value="1"/>
</dbReference>
<dbReference type="PANTHER" id="PTHR48011">
    <property type="entry name" value="CCR4-NOT TRANSCRIPTIONAL COMPLEX SUBUNIT CAF120-RELATED"/>
    <property type="match status" value="1"/>
</dbReference>
<dbReference type="InterPro" id="IPR008271">
    <property type="entry name" value="Ser/Thr_kinase_AS"/>
</dbReference>
<organism evidence="2 3">
    <name type="scientific">Solanum bulbocastanum</name>
    <name type="common">Wild potato</name>
    <dbReference type="NCBI Taxonomy" id="147425"/>
    <lineage>
        <taxon>Eukaryota</taxon>
        <taxon>Viridiplantae</taxon>
        <taxon>Streptophyta</taxon>
        <taxon>Embryophyta</taxon>
        <taxon>Tracheophyta</taxon>
        <taxon>Spermatophyta</taxon>
        <taxon>Magnoliopsida</taxon>
        <taxon>eudicotyledons</taxon>
        <taxon>Gunneridae</taxon>
        <taxon>Pentapetalae</taxon>
        <taxon>asterids</taxon>
        <taxon>lamiids</taxon>
        <taxon>Solanales</taxon>
        <taxon>Solanaceae</taxon>
        <taxon>Solanoideae</taxon>
        <taxon>Solaneae</taxon>
        <taxon>Solanum</taxon>
    </lineage>
</organism>
<dbReference type="GO" id="GO:0007165">
    <property type="term" value="P:signal transduction"/>
    <property type="evidence" value="ECO:0007669"/>
    <property type="project" value="TreeGrafter"/>
</dbReference>
<evidence type="ECO:0000313" key="2">
    <source>
        <dbReference type="EMBL" id="KAK6787198.1"/>
    </source>
</evidence>
<sequence>MTPESEMEKKIEVEIMWKRVRILGKIRSGFVSLAFTNHSALNALKSCIFTQEDGILLYNMLLEYASAGSLAHRNNDKLGLPEFQVQKYTKDVLLGLSFIHGKGIIHCDIKPHNILLTSNDDDIIQVIFPNFRN</sequence>
<dbReference type="PROSITE" id="PS50011">
    <property type="entry name" value="PROTEIN_KINASE_DOM"/>
    <property type="match status" value="1"/>
</dbReference>
<reference evidence="2 3" key="1">
    <citation type="submission" date="2024-02" db="EMBL/GenBank/DDBJ databases">
        <title>de novo genome assembly of Solanum bulbocastanum strain 11H21.</title>
        <authorList>
            <person name="Hosaka A.J."/>
        </authorList>
    </citation>
    <scope>NUCLEOTIDE SEQUENCE [LARGE SCALE GENOMIC DNA]</scope>
    <source>
        <tissue evidence="2">Young leaves</tissue>
    </source>
</reference>
<evidence type="ECO:0000259" key="1">
    <source>
        <dbReference type="PROSITE" id="PS50011"/>
    </source>
</evidence>
<gene>
    <name evidence="2" type="ORF">RDI58_015723</name>
</gene>
<dbReference type="AlphaFoldDB" id="A0AAN8YF94"/>
<dbReference type="Gene3D" id="1.10.510.10">
    <property type="entry name" value="Transferase(Phosphotransferase) domain 1"/>
    <property type="match status" value="1"/>
</dbReference>
<dbReference type="InterPro" id="IPR052751">
    <property type="entry name" value="Plant_MAPKKK"/>
</dbReference>
<comment type="caution">
    <text evidence="2">The sequence shown here is derived from an EMBL/GenBank/DDBJ whole genome shotgun (WGS) entry which is preliminary data.</text>
</comment>
<dbReference type="InterPro" id="IPR000719">
    <property type="entry name" value="Prot_kinase_dom"/>
</dbReference>
<dbReference type="PANTHER" id="PTHR48011:SF40">
    <property type="entry name" value="PROTEIN KINASE DOMAIN-CONTAINING PROTEIN"/>
    <property type="match status" value="1"/>
</dbReference>
<keyword evidence="3" id="KW-1185">Reference proteome</keyword>